<sequence>MSKFRKIPATDEAYKQTKIRFADIYEDFIRFNLSIQDKEKVKSVSGKPDSYARYLIRLVILYEEIIGDKLLEIKTFEAIKKIEILRDAFKDEFCIYNIREARFPNAALNSFISYVAYLNSESEEMIDNELNYDINKLDFGEDIIEETSALYERPQKKKPKIKVGSLYVYPRNRLVVYKAKMKCNWQCEFNNQHETFTSMANKKPYLDAHHLIPMATQDYYDNTIDFTDNVVCLCPTCHSRIHHAIIPQKLEMIEVLYDKRKDLYQRHEIDINKQKLESYYGIF</sequence>
<dbReference type="KEGG" id="jpo:G7058_08065"/>
<keyword evidence="2" id="KW-0255">Endonuclease</keyword>
<reference evidence="2 3" key="1">
    <citation type="journal article" date="2017" name="Int. J. Syst. Evol. Microbiol.">
        <title>Jeotgalibaca porci sp. nov. and Jeotgalibaca arthritidis sp. nov., isolated from pigs, and emended description of the genus Jeotgalibaca.</title>
        <authorList>
            <person name="Zamora L."/>
            <person name="Perez-Sancho M."/>
            <person name="Dominguez L."/>
            <person name="Fernandez-Garayzabal J.F."/>
            <person name="Vela A.I."/>
        </authorList>
    </citation>
    <scope>NUCLEOTIDE SEQUENCE [LARGE SCALE GENOMIC DNA]</scope>
    <source>
        <strain evidence="2 3">CCUG 69148</strain>
    </source>
</reference>
<gene>
    <name evidence="2" type="ORF">G7058_08065</name>
</gene>
<dbReference type="Pfam" id="PF13391">
    <property type="entry name" value="HNH_2"/>
    <property type="match status" value="1"/>
</dbReference>
<protein>
    <submittedName>
        <fullName evidence="2">HNH endonuclease</fullName>
    </submittedName>
</protein>
<dbReference type="InterPro" id="IPR003615">
    <property type="entry name" value="HNH_nuc"/>
</dbReference>
<feature type="domain" description="HNH nuclease" evidence="1">
    <location>
        <begin position="203"/>
        <end position="241"/>
    </location>
</feature>
<keyword evidence="3" id="KW-1185">Reference proteome</keyword>
<dbReference type="GO" id="GO:0004519">
    <property type="term" value="F:endonuclease activity"/>
    <property type="evidence" value="ECO:0007669"/>
    <property type="project" value="UniProtKB-KW"/>
</dbReference>
<keyword evidence="2" id="KW-0540">Nuclease</keyword>
<dbReference type="Proteomes" id="UP000501830">
    <property type="component" value="Chromosome"/>
</dbReference>
<evidence type="ECO:0000313" key="3">
    <source>
        <dbReference type="Proteomes" id="UP000501830"/>
    </source>
</evidence>
<dbReference type="AlphaFoldDB" id="A0A6G7WI92"/>
<organism evidence="2 3">
    <name type="scientific">Jeotgalibaca porci</name>
    <dbReference type="NCBI Taxonomy" id="1868793"/>
    <lineage>
        <taxon>Bacteria</taxon>
        <taxon>Bacillati</taxon>
        <taxon>Bacillota</taxon>
        <taxon>Bacilli</taxon>
        <taxon>Lactobacillales</taxon>
        <taxon>Carnobacteriaceae</taxon>
        <taxon>Jeotgalibaca</taxon>
    </lineage>
</organism>
<keyword evidence="2" id="KW-0378">Hydrolase</keyword>
<dbReference type="CDD" id="cd00085">
    <property type="entry name" value="HNHc"/>
    <property type="match status" value="1"/>
</dbReference>
<dbReference type="EMBL" id="CP049889">
    <property type="protein sequence ID" value="QIK51983.1"/>
    <property type="molecule type" value="Genomic_DNA"/>
</dbReference>
<evidence type="ECO:0000313" key="2">
    <source>
        <dbReference type="EMBL" id="QIK51983.1"/>
    </source>
</evidence>
<proteinExistence type="predicted"/>
<accession>A0A6G7WI92</accession>
<evidence type="ECO:0000259" key="1">
    <source>
        <dbReference type="Pfam" id="PF13391"/>
    </source>
</evidence>
<dbReference type="RefSeq" id="WP_166063045.1">
    <property type="nucleotide sequence ID" value="NZ_CP049889.1"/>
</dbReference>
<dbReference type="GeneID" id="94553235"/>
<name>A0A6G7WI92_9LACT</name>